<sequence length="76" mass="7994">MGITDNRCVRQMAQNFGLGATLGASVGAAYGTWDAFKFKIPGMFKIRHIGQTTVTTGAIFGTFLAAGALLHCGKNN</sequence>
<proteinExistence type="inferred from homology"/>
<keyword evidence="3 6" id="KW-0812">Transmembrane</keyword>
<dbReference type="PANTHER" id="PTHR28525">
    <property type="entry name" value="REACTIVE OXYGEN SPECIES MODULATOR 1"/>
    <property type="match status" value="1"/>
</dbReference>
<protein>
    <recommendedName>
        <fullName evidence="9">Reactive oxygen species modulator 1</fullName>
    </recommendedName>
</protein>
<reference evidence="7" key="1">
    <citation type="submission" date="2017-08" db="EMBL/GenBank/DDBJ databases">
        <authorList>
            <person name="Polle J.E."/>
            <person name="Barry K."/>
            <person name="Cushman J."/>
            <person name="Schmutz J."/>
            <person name="Tran D."/>
            <person name="Hathwaick L.T."/>
            <person name="Yim W.C."/>
            <person name="Jenkins J."/>
            <person name="Mckie-Krisberg Z.M."/>
            <person name="Prochnik S."/>
            <person name="Lindquist E."/>
            <person name="Dockter R.B."/>
            <person name="Adam C."/>
            <person name="Molina H."/>
            <person name="Bunkerborg J."/>
            <person name="Jin E."/>
            <person name="Buchheim M."/>
            <person name="Magnuson J."/>
        </authorList>
    </citation>
    <scope>NUCLEOTIDE SEQUENCE</scope>
    <source>
        <strain evidence="7">CCAP 19/18</strain>
    </source>
</reference>
<organism evidence="7 8">
    <name type="scientific">Dunaliella salina</name>
    <name type="common">Green alga</name>
    <name type="synonym">Protococcus salinus</name>
    <dbReference type="NCBI Taxonomy" id="3046"/>
    <lineage>
        <taxon>Eukaryota</taxon>
        <taxon>Viridiplantae</taxon>
        <taxon>Chlorophyta</taxon>
        <taxon>core chlorophytes</taxon>
        <taxon>Chlorophyceae</taxon>
        <taxon>CS clade</taxon>
        <taxon>Chlamydomonadales</taxon>
        <taxon>Dunaliellaceae</taxon>
        <taxon>Dunaliella</taxon>
    </lineage>
</organism>
<name>A0ABQ7GPQ5_DUNSA</name>
<accession>A0ABQ7GPQ5</accession>
<keyword evidence="4 6" id="KW-1133">Transmembrane helix</keyword>
<feature type="transmembrane region" description="Helical" evidence="6">
    <location>
        <begin position="12"/>
        <end position="33"/>
    </location>
</feature>
<keyword evidence="5 6" id="KW-0472">Membrane</keyword>
<evidence type="ECO:0000256" key="1">
    <source>
        <dbReference type="ARBA" id="ARBA00004370"/>
    </source>
</evidence>
<comment type="subcellular location">
    <subcellularLocation>
        <location evidence="1">Membrane</location>
    </subcellularLocation>
</comment>
<comment type="similarity">
    <text evidence="2">Belongs to the MGR2 family.</text>
</comment>
<dbReference type="Proteomes" id="UP000815325">
    <property type="component" value="Unassembled WGS sequence"/>
</dbReference>
<comment type="caution">
    <text evidence="7">The sequence shown here is derived from an EMBL/GenBank/DDBJ whole genome shotgun (WGS) entry which is preliminary data.</text>
</comment>
<evidence type="ECO:0000313" key="8">
    <source>
        <dbReference type="Proteomes" id="UP000815325"/>
    </source>
</evidence>
<dbReference type="EMBL" id="MU069653">
    <property type="protein sequence ID" value="KAF5836585.1"/>
    <property type="molecule type" value="Genomic_DNA"/>
</dbReference>
<dbReference type="SMART" id="SM01378">
    <property type="entry name" value="Romo1"/>
    <property type="match status" value="1"/>
</dbReference>
<dbReference type="InterPro" id="IPR018450">
    <property type="entry name" value="Romo1/Mgr2"/>
</dbReference>
<feature type="transmembrane region" description="Helical" evidence="6">
    <location>
        <begin position="53"/>
        <end position="72"/>
    </location>
</feature>
<gene>
    <name evidence="7" type="ORF">DUNSADRAFT_5702</name>
</gene>
<evidence type="ECO:0000256" key="2">
    <source>
        <dbReference type="ARBA" id="ARBA00007839"/>
    </source>
</evidence>
<keyword evidence="8" id="KW-1185">Reference proteome</keyword>
<evidence type="ECO:0000256" key="6">
    <source>
        <dbReference type="SAM" id="Phobius"/>
    </source>
</evidence>
<evidence type="ECO:0000313" key="7">
    <source>
        <dbReference type="EMBL" id="KAF5836585.1"/>
    </source>
</evidence>
<dbReference type="Pfam" id="PF10247">
    <property type="entry name" value="Romo1"/>
    <property type="match status" value="1"/>
</dbReference>
<evidence type="ECO:0000256" key="3">
    <source>
        <dbReference type="ARBA" id="ARBA00022692"/>
    </source>
</evidence>
<evidence type="ECO:0000256" key="5">
    <source>
        <dbReference type="ARBA" id="ARBA00023136"/>
    </source>
</evidence>
<evidence type="ECO:0008006" key="9">
    <source>
        <dbReference type="Google" id="ProtNLM"/>
    </source>
</evidence>
<evidence type="ECO:0000256" key="4">
    <source>
        <dbReference type="ARBA" id="ARBA00022989"/>
    </source>
</evidence>
<dbReference type="PANTHER" id="PTHR28525:SF1">
    <property type="entry name" value="REACTIVE OXYGEN SPECIES MODULATOR 1"/>
    <property type="match status" value="1"/>
</dbReference>